<dbReference type="Proteomes" id="UP000192789">
    <property type="component" value="Unassembled WGS sequence"/>
</dbReference>
<sequence>MTLSCVIGTVFRNFAIISGDMRMSNSDEITSEKMSKVFKVNNKVLVGMTGSAQPVITLKENGYFSLEDCTSAEDYFEFLWLLTGNKQVIQQNQSNVLVIGVSKEGIGFGGNFHMDDEMPDNQLYISEKLDGWSPILTPPSVNQKYYQKVIDNRIIEIVLSQTNIQNFSRGMLIKNIKELHREIILEISKKDKSVNSNIEQYVIKW</sequence>
<organism evidence="1 2">
    <name type="scientific">Streptococcus oralis subsp. tigurinus</name>
    <dbReference type="NCBI Taxonomy" id="1077464"/>
    <lineage>
        <taxon>Bacteria</taxon>
        <taxon>Bacillati</taxon>
        <taxon>Bacillota</taxon>
        <taxon>Bacilli</taxon>
        <taxon>Lactobacillales</taxon>
        <taxon>Streptococcaceae</taxon>
        <taxon>Streptococcus</taxon>
    </lineage>
</organism>
<evidence type="ECO:0008006" key="3">
    <source>
        <dbReference type="Google" id="ProtNLM"/>
    </source>
</evidence>
<dbReference type="GO" id="GO:0051603">
    <property type="term" value="P:proteolysis involved in protein catabolic process"/>
    <property type="evidence" value="ECO:0007669"/>
    <property type="project" value="InterPro"/>
</dbReference>
<dbReference type="InterPro" id="IPR029055">
    <property type="entry name" value="Ntn_hydrolases_N"/>
</dbReference>
<dbReference type="EMBL" id="LNVG01000001">
    <property type="protein sequence ID" value="ORJ31412.1"/>
    <property type="molecule type" value="Genomic_DNA"/>
</dbReference>
<dbReference type="InterPro" id="IPR001353">
    <property type="entry name" value="Proteasome_sua/b"/>
</dbReference>
<proteinExistence type="predicted"/>
<protein>
    <recommendedName>
        <fullName evidence="3">Proteasome subunit</fullName>
    </recommendedName>
</protein>
<name>A0A1X0WXB9_STROR</name>
<accession>A0A1X0WXB9</accession>
<dbReference type="Pfam" id="PF00227">
    <property type="entry name" value="Proteasome"/>
    <property type="match status" value="1"/>
</dbReference>
<dbReference type="RefSeq" id="WP_084932359.1">
    <property type="nucleotide sequence ID" value="NZ_LNVG01000001.1"/>
</dbReference>
<dbReference type="AlphaFoldDB" id="A0A1X0WXB9"/>
<dbReference type="Gene3D" id="3.60.20.10">
    <property type="entry name" value="Glutamine Phosphoribosylpyrophosphate, subunit 1, domain 1"/>
    <property type="match status" value="1"/>
</dbReference>
<comment type="caution">
    <text evidence="1">The sequence shown here is derived from an EMBL/GenBank/DDBJ whole genome shotgun (WGS) entry which is preliminary data.</text>
</comment>
<reference evidence="1 2" key="1">
    <citation type="journal article" date="2016" name="PLoS ONE">
        <title>Comparative Genomics Analysis of Streptococcus tigurinus Strains Identifies Genetic Elements Specifically and Uniquely Present in Highly Virulent Strains.</title>
        <authorList>
            <person name="Diene S.M."/>
            <person name="Francois P."/>
            <person name="Zbinden A."/>
            <person name="Entenza J.M."/>
            <person name="Resch G."/>
        </authorList>
    </citation>
    <scope>NUCLEOTIDE SEQUENCE [LARGE SCALE GENOMIC DNA]</scope>
    <source>
        <strain evidence="1 2">AZ_14</strain>
    </source>
</reference>
<evidence type="ECO:0000313" key="2">
    <source>
        <dbReference type="Proteomes" id="UP000192789"/>
    </source>
</evidence>
<gene>
    <name evidence="1" type="ORF">ATE35_02285</name>
</gene>
<dbReference type="GO" id="GO:0005839">
    <property type="term" value="C:proteasome core complex"/>
    <property type="evidence" value="ECO:0007669"/>
    <property type="project" value="InterPro"/>
</dbReference>
<evidence type="ECO:0000313" key="1">
    <source>
        <dbReference type="EMBL" id="ORJ31412.1"/>
    </source>
</evidence>
<dbReference type="SUPFAM" id="SSF56235">
    <property type="entry name" value="N-terminal nucleophile aminohydrolases (Ntn hydrolases)"/>
    <property type="match status" value="1"/>
</dbReference>